<feature type="non-terminal residue" evidence="1">
    <location>
        <position position="140"/>
    </location>
</feature>
<accession>A0A1A8PIK1</accession>
<dbReference type="EMBL" id="HAEI01002612">
    <property type="protein sequence ID" value="SBR81086.1"/>
    <property type="molecule type" value="Transcribed_RNA"/>
</dbReference>
<name>A0A1A8PIK1_9TELE</name>
<proteinExistence type="predicted"/>
<dbReference type="AlphaFoldDB" id="A0A1A8PIK1"/>
<organism evidence="1">
    <name type="scientific">Nothobranchius rachovii</name>
    <name type="common">bluefin notho</name>
    <dbReference type="NCBI Taxonomy" id="451742"/>
    <lineage>
        <taxon>Eukaryota</taxon>
        <taxon>Metazoa</taxon>
        <taxon>Chordata</taxon>
        <taxon>Craniata</taxon>
        <taxon>Vertebrata</taxon>
        <taxon>Euteleostomi</taxon>
        <taxon>Actinopterygii</taxon>
        <taxon>Neopterygii</taxon>
        <taxon>Teleostei</taxon>
        <taxon>Neoteleostei</taxon>
        <taxon>Acanthomorphata</taxon>
        <taxon>Ovalentaria</taxon>
        <taxon>Atherinomorphae</taxon>
        <taxon>Cyprinodontiformes</taxon>
        <taxon>Nothobranchiidae</taxon>
        <taxon>Nothobranchius</taxon>
    </lineage>
</organism>
<reference evidence="1" key="2">
    <citation type="submission" date="2016-06" db="EMBL/GenBank/DDBJ databases">
        <title>The genome of a short-lived fish provides insights into sex chromosome evolution and the genetic control of aging.</title>
        <authorList>
            <person name="Reichwald K."/>
            <person name="Felder M."/>
            <person name="Petzold A."/>
            <person name="Koch P."/>
            <person name="Groth M."/>
            <person name="Platzer M."/>
        </authorList>
    </citation>
    <scope>NUCLEOTIDE SEQUENCE</scope>
    <source>
        <tissue evidence="1">Brain</tissue>
    </source>
</reference>
<gene>
    <name evidence="1" type="primary">Nfu_g_1_021758</name>
</gene>
<protein>
    <submittedName>
        <fullName evidence="1">Uncharacterized protein</fullName>
    </submittedName>
</protein>
<feature type="non-terminal residue" evidence="1">
    <location>
        <position position="1"/>
    </location>
</feature>
<evidence type="ECO:0000313" key="1">
    <source>
        <dbReference type="EMBL" id="SBR81086.1"/>
    </source>
</evidence>
<reference evidence="1" key="1">
    <citation type="submission" date="2016-05" db="EMBL/GenBank/DDBJ databases">
        <authorList>
            <person name="Lavstsen T."/>
            <person name="Jespersen J.S."/>
        </authorList>
    </citation>
    <scope>NUCLEOTIDE SEQUENCE</scope>
    <source>
        <tissue evidence="1">Brain</tissue>
    </source>
</reference>
<sequence length="140" mass="15472">RNQRELEARRCLSSVWRVASFRVERSCDPVSVCLLVLGCVHVDKLECVKAVPTPACLDIESTCSQIRETTPLSPCLRAFCAAEKTDFCIPHWLVPEQGGPRCALETHSGDLKIKCGFLELRSPSESVQNRSPEETRSAAG</sequence>